<organism evidence="4 5">
    <name type="scientific">Diacronema lutheri</name>
    <name type="common">Unicellular marine alga</name>
    <name type="synonym">Monochrysis lutheri</name>
    <dbReference type="NCBI Taxonomy" id="2081491"/>
    <lineage>
        <taxon>Eukaryota</taxon>
        <taxon>Haptista</taxon>
        <taxon>Haptophyta</taxon>
        <taxon>Pavlovophyceae</taxon>
        <taxon>Pavlovales</taxon>
        <taxon>Pavlovaceae</taxon>
        <taxon>Diacronema</taxon>
    </lineage>
</organism>
<evidence type="ECO:0000313" key="4">
    <source>
        <dbReference type="EMBL" id="KAG8459220.1"/>
    </source>
</evidence>
<evidence type="ECO:0000256" key="1">
    <source>
        <dbReference type="SAM" id="MobiDB-lite"/>
    </source>
</evidence>
<keyword evidence="2" id="KW-0472">Membrane</keyword>
<accession>A0A8J5XH51</accession>
<name>A0A8J5XH51_DIALT</name>
<proteinExistence type="predicted"/>
<protein>
    <submittedName>
        <fullName evidence="4">Uncharacterized protein</fullName>
    </submittedName>
</protein>
<sequence>MGLSSRELRPVVTLLLLSLAAHGQPSVRDCEQSLLDGHMALLAWARHVAPRVLSDSAATSHGSVPGSACALVSRGGLPSWLGDVGALGEHIVEARACQSVCTTSDCTGQMRKTRALACSVVGTLDAVGCAGILPAELARSCALEVPVALRAIARRAAALDHELGDAAVAMRTWSGTAGPEPGRTDVDGRLSGGTMVVAVLSALVTLLALGLVLTRYALYVRFGRAPHRAAPAAKGGAWAGAINGNCSSGSREDEPPAPLQPNGSAPSTVVLIARPPGPADVAAVGAARHPNGGRTSTGSASNGSDGARSRPASSPVAPGAPLGLDSAVPSLGLPPPGCRVKRMGSLRNAWQSSENAALHMSGLA</sequence>
<evidence type="ECO:0000313" key="5">
    <source>
        <dbReference type="Proteomes" id="UP000751190"/>
    </source>
</evidence>
<feature type="signal peptide" evidence="3">
    <location>
        <begin position="1"/>
        <end position="23"/>
    </location>
</feature>
<feature type="region of interest" description="Disordered" evidence="1">
    <location>
        <begin position="246"/>
        <end position="323"/>
    </location>
</feature>
<dbReference type="Proteomes" id="UP000751190">
    <property type="component" value="Unassembled WGS sequence"/>
</dbReference>
<keyword evidence="2" id="KW-1133">Transmembrane helix</keyword>
<keyword evidence="5" id="KW-1185">Reference proteome</keyword>
<reference evidence="4" key="1">
    <citation type="submission" date="2021-05" db="EMBL/GenBank/DDBJ databases">
        <title>The genome of the haptophyte Pavlova lutheri (Diacronema luteri, Pavlovales) - a model for lipid biosynthesis in eukaryotic algae.</title>
        <authorList>
            <person name="Hulatt C.J."/>
            <person name="Posewitz M.C."/>
        </authorList>
    </citation>
    <scope>NUCLEOTIDE SEQUENCE</scope>
    <source>
        <strain evidence="4">NIVA-4/92</strain>
    </source>
</reference>
<dbReference type="AlphaFoldDB" id="A0A8J5XH51"/>
<keyword evidence="2" id="KW-0812">Transmembrane</keyword>
<feature type="compositionally biased region" description="Polar residues" evidence="1">
    <location>
        <begin position="293"/>
        <end position="304"/>
    </location>
</feature>
<feature type="chain" id="PRO_5035159890" evidence="3">
    <location>
        <begin position="24"/>
        <end position="364"/>
    </location>
</feature>
<gene>
    <name evidence="4" type="ORF">KFE25_005731</name>
</gene>
<feature type="transmembrane region" description="Helical" evidence="2">
    <location>
        <begin position="195"/>
        <end position="218"/>
    </location>
</feature>
<keyword evidence="3" id="KW-0732">Signal</keyword>
<comment type="caution">
    <text evidence="4">The sequence shown here is derived from an EMBL/GenBank/DDBJ whole genome shotgun (WGS) entry which is preliminary data.</text>
</comment>
<dbReference type="EMBL" id="JAGTXO010000043">
    <property type="protein sequence ID" value="KAG8459220.1"/>
    <property type="molecule type" value="Genomic_DNA"/>
</dbReference>
<evidence type="ECO:0000256" key="2">
    <source>
        <dbReference type="SAM" id="Phobius"/>
    </source>
</evidence>
<evidence type="ECO:0000256" key="3">
    <source>
        <dbReference type="SAM" id="SignalP"/>
    </source>
</evidence>
<feature type="compositionally biased region" description="Low complexity" evidence="1">
    <location>
        <begin position="279"/>
        <end position="288"/>
    </location>
</feature>